<dbReference type="Gene3D" id="1.10.1220.10">
    <property type="entry name" value="Met repressor-like"/>
    <property type="match status" value="1"/>
</dbReference>
<evidence type="ECO:0000313" key="2">
    <source>
        <dbReference type="EMBL" id="WFS23544.1"/>
    </source>
</evidence>
<feature type="compositionally biased region" description="Basic and acidic residues" evidence="1">
    <location>
        <begin position="65"/>
        <end position="77"/>
    </location>
</feature>
<protein>
    <recommendedName>
        <fullName evidence="4">Toxin-antitoxin system HicB family antitoxin</fullName>
    </recommendedName>
</protein>
<feature type="region of interest" description="Disordered" evidence="1">
    <location>
        <begin position="62"/>
        <end position="83"/>
    </location>
</feature>
<gene>
    <name evidence="2" type="ORF">PR018_03200</name>
</gene>
<dbReference type="SUPFAM" id="SSF47598">
    <property type="entry name" value="Ribbon-helix-helix"/>
    <property type="match status" value="1"/>
</dbReference>
<keyword evidence="3" id="KW-1185">Reference proteome</keyword>
<reference evidence="2" key="1">
    <citation type="journal article" date="2019" name="Phytopathology">
        <title>A Novel Group of Rhizobium tumorigenes-Like Agrobacteria Associated with Crown Gall Disease of Rhododendron and Blueberry.</title>
        <authorList>
            <person name="Kuzmanovic N."/>
            <person name="Behrens P."/>
            <person name="Idczak E."/>
            <person name="Wagner S."/>
            <person name="Gotz M."/>
            <person name="Sproer C."/>
            <person name="Bunk B."/>
            <person name="Overmann J."/>
            <person name="Smalla K."/>
        </authorList>
    </citation>
    <scope>NUCLEOTIDE SEQUENCE</scope>
    <source>
        <strain evidence="2">Rho-6.2</strain>
    </source>
</reference>
<dbReference type="InterPro" id="IPR010985">
    <property type="entry name" value="Ribbon_hlx_hlx"/>
</dbReference>
<sequence length="83" mass="9202">MSQYPLRLPDYLMEQAKEAAAEENVSVNQMLLSLISEGMGNRRAFKSLKRRAARGDPAQALAILDRLESQPPEKGDEMPEDAG</sequence>
<dbReference type="EMBL" id="CP117267">
    <property type="protein sequence ID" value="WFS23544.1"/>
    <property type="molecule type" value="Genomic_DNA"/>
</dbReference>
<reference evidence="2" key="2">
    <citation type="journal article" date="2023" name="MicrobiologyOpen">
        <title>Genomics of the tumorigenes clade of the family Rhizobiaceae and description of Rhizobium rhododendri sp. nov.</title>
        <authorList>
            <person name="Kuzmanovic N."/>
            <person name="diCenzo G.C."/>
            <person name="Bunk B."/>
            <person name="Sproeer C."/>
            <person name="Fruehling A."/>
            <person name="Neumann-Schaal M."/>
            <person name="Overmann J."/>
            <person name="Smalla K."/>
        </authorList>
    </citation>
    <scope>NUCLEOTIDE SEQUENCE</scope>
    <source>
        <strain evidence="2">Rho-6.2</strain>
    </source>
</reference>
<organism evidence="2 3">
    <name type="scientific">Rhizobium rhododendri</name>
    <dbReference type="NCBI Taxonomy" id="2506430"/>
    <lineage>
        <taxon>Bacteria</taxon>
        <taxon>Pseudomonadati</taxon>
        <taxon>Pseudomonadota</taxon>
        <taxon>Alphaproteobacteria</taxon>
        <taxon>Hyphomicrobiales</taxon>
        <taxon>Rhizobiaceae</taxon>
        <taxon>Rhizobium/Agrobacterium group</taxon>
        <taxon>Rhizobium</taxon>
    </lineage>
</organism>
<dbReference type="InterPro" id="IPR013321">
    <property type="entry name" value="Arc_rbn_hlx_hlx"/>
</dbReference>
<evidence type="ECO:0000313" key="3">
    <source>
        <dbReference type="Proteomes" id="UP000318939"/>
    </source>
</evidence>
<accession>A0ABY8IJ53</accession>
<evidence type="ECO:0008006" key="4">
    <source>
        <dbReference type="Google" id="ProtNLM"/>
    </source>
</evidence>
<proteinExistence type="predicted"/>
<dbReference type="RefSeq" id="WP_142829893.1">
    <property type="nucleotide sequence ID" value="NZ_CP117267.1"/>
</dbReference>
<evidence type="ECO:0000256" key="1">
    <source>
        <dbReference type="SAM" id="MobiDB-lite"/>
    </source>
</evidence>
<name>A0ABY8IJ53_9HYPH</name>
<dbReference type="Proteomes" id="UP000318939">
    <property type="component" value="Chromosome"/>
</dbReference>